<proteinExistence type="inferred from homology"/>
<dbReference type="GO" id="GO:0009986">
    <property type="term" value="C:cell surface"/>
    <property type="evidence" value="ECO:0007669"/>
    <property type="project" value="TreeGrafter"/>
</dbReference>
<dbReference type="GO" id="GO:0009277">
    <property type="term" value="C:fungal-type cell wall"/>
    <property type="evidence" value="ECO:0007669"/>
    <property type="project" value="TreeGrafter"/>
</dbReference>
<dbReference type="GO" id="GO:0005576">
    <property type="term" value="C:extracellular region"/>
    <property type="evidence" value="ECO:0007669"/>
    <property type="project" value="TreeGrafter"/>
</dbReference>
<dbReference type="PANTHER" id="PTHR16631">
    <property type="entry name" value="GLUCAN 1,3-BETA-GLUCOSIDASE"/>
    <property type="match status" value="1"/>
</dbReference>
<organism evidence="17 18">
    <name type="scientific">Monascus purpureus</name>
    <name type="common">Red mold</name>
    <name type="synonym">Monascus anka</name>
    <dbReference type="NCBI Taxonomy" id="5098"/>
    <lineage>
        <taxon>Eukaryota</taxon>
        <taxon>Fungi</taxon>
        <taxon>Dikarya</taxon>
        <taxon>Ascomycota</taxon>
        <taxon>Pezizomycotina</taxon>
        <taxon>Eurotiomycetes</taxon>
        <taxon>Eurotiomycetidae</taxon>
        <taxon>Eurotiales</taxon>
        <taxon>Aspergillaceae</taxon>
        <taxon>Monascus</taxon>
    </lineage>
</organism>
<evidence type="ECO:0000256" key="5">
    <source>
        <dbReference type="ARBA" id="ARBA00022512"/>
    </source>
</evidence>
<feature type="region of interest" description="Disordered" evidence="15">
    <location>
        <begin position="293"/>
        <end position="371"/>
    </location>
</feature>
<protein>
    <recommendedName>
        <fullName evidence="11">Probable beta-glucosidase btgE</fullName>
        <ecNumber evidence="4">3.2.1.21</ecNumber>
    </recommendedName>
    <alternativeName>
        <fullName evidence="12">Beta-D-glucoside glucohydrolase btgE</fullName>
    </alternativeName>
    <alternativeName>
        <fullName evidence="14">Cellobiase btgE</fullName>
    </alternativeName>
    <alternativeName>
        <fullName evidence="13">Gentiobiase btgE</fullName>
    </alternativeName>
</protein>
<dbReference type="EMBL" id="VIFY01000019">
    <property type="protein sequence ID" value="TQB75466.1"/>
    <property type="molecule type" value="Genomic_DNA"/>
</dbReference>
<dbReference type="SUPFAM" id="SSF51445">
    <property type="entry name" value="(Trans)glycosidases"/>
    <property type="match status" value="1"/>
</dbReference>
<sequence>MKAALFTAVAALVGSALADGSHHVRRHGHDAMHRRRAVEAGSGVSNSTCGCTTTTITYYGAPTTITQPAPVTSQTAVTSQTTTTILSTSYSTVTVHVVPSSSSVAAVPESVVPSSSSVAAVPESVAPSSSSSSAPAAPPAPETSVAPLPTPSITTFPTPGTYTIPATTLTVTSETTVCGATTSQVPSGTHTVGGVTTVVETSTTVICPYATVKPSGSTVTSVIETTTYVCPSAGTYTIAPITTYVPTSTVIVYPTPASFTPGTYTQPEQTVTVTETSYTYICPFSTGLASTSAPAPATSAPATSAPVPATSAPATSAPAPASSAPATSAPAPASSAPATSAPAPSSAPAETSSAAPSSSAPVSSSSAPAPSSTGGIIGGSKFAVTYSPYTSQGGCKAKSDVLADIAVAKQKGFNTIRIYSTDCSGLEFVGEAAKQNGLKLILGVFISSSGISQAQEQVSAIASWAQWELVSFIVIGNEAIQNGYVSAGDLAGFISSAKASLQKAGYSGEVTTTEPLDIWQEYGSTLCGAVDVVGANLHPFFNAKVTPSQAGEFVKSELEILAGICPGKETYNLETGWPNAGNANGDAVPGVAEQRTALQAIVESSGGKSVFFSYADDLWKAPGEFDVEQHWGCIDAF</sequence>
<comment type="catalytic activity">
    <reaction evidence="1">
        <text>Hydrolysis of terminal, non-reducing beta-D-glucosyl residues with release of beta-D-glucose.</text>
        <dbReference type="EC" id="3.2.1.21"/>
    </reaction>
</comment>
<feature type="region of interest" description="Disordered" evidence="15">
    <location>
        <begin position="124"/>
        <end position="159"/>
    </location>
</feature>
<evidence type="ECO:0000256" key="4">
    <source>
        <dbReference type="ARBA" id="ARBA00012744"/>
    </source>
</evidence>
<feature type="compositionally biased region" description="Low complexity" evidence="15">
    <location>
        <begin position="124"/>
        <end position="135"/>
    </location>
</feature>
<keyword evidence="7 16" id="KW-0732">Signal</keyword>
<evidence type="ECO:0000256" key="3">
    <source>
        <dbReference type="ARBA" id="ARBA00008773"/>
    </source>
</evidence>
<keyword evidence="18" id="KW-1185">Reference proteome</keyword>
<dbReference type="GO" id="GO:0071555">
    <property type="term" value="P:cell wall organization"/>
    <property type="evidence" value="ECO:0007669"/>
    <property type="project" value="TreeGrafter"/>
</dbReference>
<comment type="similarity">
    <text evidence="3">Belongs to the glycosyl hydrolase 17 family.</text>
</comment>
<comment type="caution">
    <text evidence="17">The sequence shown here is derived from an EMBL/GenBank/DDBJ whole genome shotgun (WGS) entry which is preliminary data.</text>
</comment>
<evidence type="ECO:0000256" key="1">
    <source>
        <dbReference type="ARBA" id="ARBA00000448"/>
    </source>
</evidence>
<comment type="function">
    <text evidence="10">Beta-glucosidases are one of a number of cellulolytic enzymes involved in the degradation of cellulosic biomass. Catalyzes the last step releasing glucose from the inhibitory cellobiose.</text>
</comment>
<evidence type="ECO:0000256" key="14">
    <source>
        <dbReference type="ARBA" id="ARBA00042762"/>
    </source>
</evidence>
<evidence type="ECO:0000313" key="18">
    <source>
        <dbReference type="Proteomes" id="UP000319663"/>
    </source>
</evidence>
<evidence type="ECO:0000256" key="6">
    <source>
        <dbReference type="ARBA" id="ARBA00022525"/>
    </source>
</evidence>
<keyword evidence="5" id="KW-0134">Cell wall</keyword>
<comment type="subcellular location">
    <subcellularLocation>
        <location evidence="2">Secreted</location>
        <location evidence="2">Cell wall</location>
    </subcellularLocation>
</comment>
<dbReference type="PANTHER" id="PTHR16631:SF24">
    <property type="entry name" value="FAMILY 17 GLUCOSIDASE SCW11-RELATED"/>
    <property type="match status" value="1"/>
</dbReference>
<evidence type="ECO:0000256" key="12">
    <source>
        <dbReference type="ARBA" id="ARBA00041495"/>
    </source>
</evidence>
<name>A0A507R1S8_MONPU</name>
<keyword evidence="8" id="KW-0378">Hydrolase</keyword>
<evidence type="ECO:0000256" key="10">
    <source>
        <dbReference type="ARBA" id="ARBA00024983"/>
    </source>
</evidence>
<keyword evidence="9" id="KW-0326">Glycosidase</keyword>
<evidence type="ECO:0000256" key="8">
    <source>
        <dbReference type="ARBA" id="ARBA00022801"/>
    </source>
</evidence>
<feature type="signal peptide" evidence="16">
    <location>
        <begin position="1"/>
        <end position="18"/>
    </location>
</feature>
<evidence type="ECO:0000313" key="17">
    <source>
        <dbReference type="EMBL" id="TQB75466.1"/>
    </source>
</evidence>
<keyword evidence="6" id="KW-0964">Secreted</keyword>
<accession>A0A507R1S8</accession>
<dbReference type="OrthoDB" id="4082933at2759"/>
<evidence type="ECO:0000256" key="16">
    <source>
        <dbReference type="SAM" id="SignalP"/>
    </source>
</evidence>
<evidence type="ECO:0000256" key="2">
    <source>
        <dbReference type="ARBA" id="ARBA00004191"/>
    </source>
</evidence>
<evidence type="ECO:0000256" key="11">
    <source>
        <dbReference type="ARBA" id="ARBA00039284"/>
    </source>
</evidence>
<evidence type="ECO:0000256" key="7">
    <source>
        <dbReference type="ARBA" id="ARBA00022729"/>
    </source>
</evidence>
<dbReference type="InterPro" id="IPR050732">
    <property type="entry name" value="Beta-glucan_modifiers"/>
</dbReference>
<dbReference type="InterPro" id="IPR017853">
    <property type="entry name" value="GH"/>
</dbReference>
<dbReference type="GO" id="GO:0042973">
    <property type="term" value="F:glucan endo-1,3-beta-D-glucosidase activity"/>
    <property type="evidence" value="ECO:0007669"/>
    <property type="project" value="TreeGrafter"/>
</dbReference>
<evidence type="ECO:0000256" key="15">
    <source>
        <dbReference type="SAM" id="MobiDB-lite"/>
    </source>
</evidence>
<evidence type="ECO:0000256" key="9">
    <source>
        <dbReference type="ARBA" id="ARBA00023295"/>
    </source>
</evidence>
<dbReference type="STRING" id="5098.A0A507R1S8"/>
<dbReference type="Gene3D" id="3.20.20.80">
    <property type="entry name" value="Glycosidases"/>
    <property type="match status" value="2"/>
</dbReference>
<feature type="chain" id="PRO_5021474235" description="Probable beta-glucosidase btgE" evidence="16">
    <location>
        <begin position="19"/>
        <end position="637"/>
    </location>
</feature>
<dbReference type="Proteomes" id="UP000319663">
    <property type="component" value="Unassembled WGS sequence"/>
</dbReference>
<dbReference type="EC" id="3.2.1.21" evidence="4"/>
<dbReference type="AlphaFoldDB" id="A0A507R1S8"/>
<reference evidence="17 18" key="1">
    <citation type="submission" date="2019-06" db="EMBL/GenBank/DDBJ databases">
        <title>Wine fermentation using esterase from Monascus purpureus.</title>
        <authorList>
            <person name="Geng C."/>
            <person name="Zhang Y."/>
        </authorList>
    </citation>
    <scope>NUCLEOTIDE SEQUENCE [LARGE SCALE GENOMIC DNA]</scope>
    <source>
        <strain evidence="17">HQ1</strain>
    </source>
</reference>
<gene>
    <name evidence="17" type="ORF">MPDQ_002759</name>
</gene>
<evidence type="ECO:0000256" key="13">
    <source>
        <dbReference type="ARBA" id="ARBA00041516"/>
    </source>
</evidence>